<feature type="domain" description="Helitron helicase-like" evidence="1">
    <location>
        <begin position="537"/>
        <end position="720"/>
    </location>
</feature>
<evidence type="ECO:0000313" key="2">
    <source>
        <dbReference type="Proteomes" id="UP000813463"/>
    </source>
</evidence>
<reference evidence="3" key="2">
    <citation type="submission" date="2025-08" db="UniProtKB">
        <authorList>
            <consortium name="RefSeq"/>
        </authorList>
    </citation>
    <scope>IDENTIFICATION</scope>
    <source>
        <tissue evidence="3">Leaf</tissue>
    </source>
</reference>
<evidence type="ECO:0000313" key="3">
    <source>
        <dbReference type="RefSeq" id="XP_056698595.1"/>
    </source>
</evidence>
<dbReference type="PANTHER" id="PTHR45786:SF74">
    <property type="entry name" value="ATP-DEPENDENT DNA HELICASE"/>
    <property type="match status" value="1"/>
</dbReference>
<keyword evidence="2" id="KW-1185">Reference proteome</keyword>
<sequence length="1070" mass="122123">MLEDPLEDMWLLALVRGSWDSDLGSNLSFNVQHDFRDSQFSHGVQLKQRITIRLVSDFRIYFRSDLGSVTAIQVWRHTSVSVIQDLETVCENFFNIQRKGKSCSKERTAACRRLCYVIAWKYEEIWASKTRTLVSESSLFESTPAAITTDILSSLTLAEKSKSHSFVLLLSIFWRKLGDNKFCLSIHFRSVSDGDIASSSNTIPLAPSRGRKRTRQSVNGLLATSAEAQQRTAYQNSESPDGIYTEPWNFGGPTEVCPKCEAKVWYEERARKDRNSSSPEYSFCCQKGKVRLPLLKDPPEFLKDLLDNNDSRSKIFKEKGRMYNSINAFTSMGGKVDSSINRGNASYVFRLNGQNHHKIGSLLPPEGQQPRFTQLYIYDTQNEVSNRINSLGSVGEKPELDPVIVAGLSKMFDEHNELAKVFRMARERFQESDLQPVKIRLIGTRAKDGRQYNLPTTSEVAALIVGTGDTEKGPRDVIIEDKHFGLKRISELHPSFMAMQYPLLFPYGEDGHRTEIPHTDVEQTGRRVRTTMTMREYYAFRFQQRKKEAKTRFQLGRLNQQQQVDAFTCIQEGRLEWVRGNQKKLRKDVLRGLADAVSRGETTPASVGQRVILPASFTGSPRFMIQNYHDALAICRWAGPPDLFITMTCNPRWPEVRDFLSLIPGQKPEDRPDIIARVFKIKLDELMVDLTKRNICGRTKAAIYTIEFQKRGLPHVHMLLFLQEPDKLRTAADIDRLISAELPDPEEDPVAFEAVVQYMTHGPCGTLNPKCPCMHDGRCTKYYPKDFNDDTIIGEDGYPQYRRRNNGRVAQKNGHTIDNTFIVPYNVDLLVNYQAHINVEVCNKYTCTKYLFKYMNKGPDMALATIQEVTDSGIPGGQQANPEPPRDEIKSYLQCRYVYAAEACWIVFGFPIQYKYPPSSTLKLSPRGRTNMTGSTSFADIRTVNGVEFATFKEACNALGLLEGDSEWHEDLKAASSWAHAPQLRELFATILIFCEVTSPSDLWEKNWDLLSDDVQYRQRKRCVLELEFDSRKSCLCILDLLIILYNEGFIHRLTKRAVTVHVLNNVFTL</sequence>
<dbReference type="InterPro" id="IPR025476">
    <property type="entry name" value="Helitron_helicase-like"/>
</dbReference>
<accession>A0ABM3RSI5</accession>
<evidence type="ECO:0000259" key="1">
    <source>
        <dbReference type="Pfam" id="PF14214"/>
    </source>
</evidence>
<proteinExistence type="predicted"/>
<dbReference type="Proteomes" id="UP000813463">
    <property type="component" value="Chromosome 4"/>
</dbReference>
<dbReference type="PANTHER" id="PTHR45786">
    <property type="entry name" value="DNA BINDING PROTEIN-LIKE"/>
    <property type="match status" value="1"/>
</dbReference>
<name>A0ABM3RSI5_SPIOL</name>
<dbReference type="GeneID" id="110784213"/>
<protein>
    <recommendedName>
        <fullName evidence="1">Helitron helicase-like domain-containing protein</fullName>
    </recommendedName>
</protein>
<gene>
    <name evidence="3" type="primary">LOC110784213</name>
</gene>
<reference evidence="2" key="1">
    <citation type="journal article" date="2021" name="Nat. Commun.">
        <title>Genomic analyses provide insights into spinach domestication and the genetic basis of agronomic traits.</title>
        <authorList>
            <person name="Cai X."/>
            <person name="Sun X."/>
            <person name="Xu C."/>
            <person name="Sun H."/>
            <person name="Wang X."/>
            <person name="Ge C."/>
            <person name="Zhang Z."/>
            <person name="Wang Q."/>
            <person name="Fei Z."/>
            <person name="Jiao C."/>
            <person name="Wang Q."/>
        </authorList>
    </citation>
    <scope>NUCLEOTIDE SEQUENCE [LARGE SCALE GENOMIC DNA]</scope>
    <source>
        <strain evidence="2">cv. Varoflay</strain>
    </source>
</reference>
<organism evidence="2 3">
    <name type="scientific">Spinacia oleracea</name>
    <name type="common">Spinach</name>
    <dbReference type="NCBI Taxonomy" id="3562"/>
    <lineage>
        <taxon>Eukaryota</taxon>
        <taxon>Viridiplantae</taxon>
        <taxon>Streptophyta</taxon>
        <taxon>Embryophyta</taxon>
        <taxon>Tracheophyta</taxon>
        <taxon>Spermatophyta</taxon>
        <taxon>Magnoliopsida</taxon>
        <taxon>eudicotyledons</taxon>
        <taxon>Gunneridae</taxon>
        <taxon>Pentapetalae</taxon>
        <taxon>Caryophyllales</taxon>
        <taxon>Chenopodiaceae</taxon>
        <taxon>Chenopodioideae</taxon>
        <taxon>Anserineae</taxon>
        <taxon>Spinacia</taxon>
    </lineage>
</organism>
<dbReference type="RefSeq" id="XP_056698595.1">
    <property type="nucleotide sequence ID" value="XM_056842617.1"/>
</dbReference>
<dbReference type="Pfam" id="PF14214">
    <property type="entry name" value="Helitron_like_N"/>
    <property type="match status" value="1"/>
</dbReference>